<gene>
    <name evidence="1" type="ORF">ENN90_05910</name>
</gene>
<evidence type="ECO:0008006" key="2">
    <source>
        <dbReference type="Google" id="ProtNLM"/>
    </source>
</evidence>
<comment type="caution">
    <text evidence="1">The sequence shown here is derived from an EMBL/GenBank/DDBJ whole genome shotgun (WGS) entry which is preliminary data.</text>
</comment>
<accession>A0A831LTS0</accession>
<dbReference type="EMBL" id="DSDK01000328">
    <property type="protein sequence ID" value="HDR51145.1"/>
    <property type="molecule type" value="Genomic_DNA"/>
</dbReference>
<dbReference type="InterPro" id="IPR011990">
    <property type="entry name" value="TPR-like_helical_dom_sf"/>
</dbReference>
<dbReference type="Proteomes" id="UP000886047">
    <property type="component" value="Unassembled WGS sequence"/>
</dbReference>
<organism evidence="1">
    <name type="scientific">Mariniphaga anaerophila</name>
    <dbReference type="NCBI Taxonomy" id="1484053"/>
    <lineage>
        <taxon>Bacteria</taxon>
        <taxon>Pseudomonadati</taxon>
        <taxon>Bacteroidota</taxon>
        <taxon>Bacteroidia</taxon>
        <taxon>Marinilabiliales</taxon>
        <taxon>Prolixibacteraceae</taxon>
        <taxon>Mariniphaga</taxon>
    </lineage>
</organism>
<name>A0A831LTS0_9BACT</name>
<reference evidence="1" key="1">
    <citation type="journal article" date="2020" name="mSystems">
        <title>Genome- and Community-Level Interaction Insights into Carbon Utilization and Element Cycling Functions of Hydrothermarchaeota in Hydrothermal Sediment.</title>
        <authorList>
            <person name="Zhou Z."/>
            <person name="Liu Y."/>
            <person name="Xu W."/>
            <person name="Pan J."/>
            <person name="Luo Z.H."/>
            <person name="Li M."/>
        </authorList>
    </citation>
    <scope>NUCLEOTIDE SEQUENCE [LARGE SCALE GENOMIC DNA]</scope>
    <source>
        <strain evidence="1">SpSt-1217</strain>
    </source>
</reference>
<dbReference type="AlphaFoldDB" id="A0A831LTS0"/>
<evidence type="ECO:0000313" key="1">
    <source>
        <dbReference type="EMBL" id="HDR51145.1"/>
    </source>
</evidence>
<dbReference type="SUPFAM" id="SSF48452">
    <property type="entry name" value="TPR-like"/>
    <property type="match status" value="1"/>
</dbReference>
<protein>
    <recommendedName>
        <fullName evidence="2">Outer membrane protein, YaiO family</fullName>
    </recommendedName>
</protein>
<dbReference type="Gene3D" id="1.25.40.10">
    <property type="entry name" value="Tetratricopeptide repeat domain"/>
    <property type="match status" value="1"/>
</dbReference>
<sequence length="440" mass="51435">MQKRIGLIVTFIVFLLAVQAQQKLNYPEVDKVSYELYMQGKWTELIDYSKEARRQEIDFFYLQARTGIAYYNLKKYRKASEWFLKAWESDQSFEWLQEYLYYSLVFGGRRLEASKFADNFTVAFKQKIYYQSMMPIRAALEVGYSFNPDANSLKETPFDNKLNLTDEYGEAFIMRNYQFESFDYSHQIAPGVIIDHNLTHVGMRQDEQVFWGNRYIFPVNMNQFQYFASPSMVINKKWYVSPALNFTWGSSTLVLGDYSPNSFYYDKFKYSDFIFSTSTWSHFANVSPGAEINLASVNDNKFTQLSAWLTVYPFSNLNFYFTPRVYFKSSEENGFGYNTFGISGGAQLGPVHVYGQYLNGEMENFIESGGYVVSNFPGVSEQKFSGSIYFPTGKSYQLVLRYINQDVTEKYRVYTNFVESNSVNYNYMKHTLTAGISWNF</sequence>
<proteinExistence type="predicted"/>